<proteinExistence type="predicted"/>
<dbReference type="EMBL" id="CAXLJM020000077">
    <property type="protein sequence ID" value="CAL8129410.1"/>
    <property type="molecule type" value="Genomic_DNA"/>
</dbReference>
<dbReference type="Proteomes" id="UP001642540">
    <property type="component" value="Unassembled WGS sequence"/>
</dbReference>
<reference evidence="2 3" key="1">
    <citation type="submission" date="2024-08" db="EMBL/GenBank/DDBJ databases">
        <authorList>
            <person name="Cucini C."/>
            <person name="Frati F."/>
        </authorList>
    </citation>
    <scope>NUCLEOTIDE SEQUENCE [LARGE SCALE GENOMIC DNA]</scope>
</reference>
<keyword evidence="1" id="KW-0472">Membrane</keyword>
<keyword evidence="1" id="KW-1133">Transmembrane helix</keyword>
<protein>
    <submittedName>
        <fullName evidence="2">Uncharacterized protein</fullName>
    </submittedName>
</protein>
<evidence type="ECO:0000313" key="3">
    <source>
        <dbReference type="Proteomes" id="UP001642540"/>
    </source>
</evidence>
<evidence type="ECO:0000313" key="2">
    <source>
        <dbReference type="EMBL" id="CAL8129410.1"/>
    </source>
</evidence>
<gene>
    <name evidence="2" type="ORF">ODALV1_LOCUS23156</name>
</gene>
<feature type="transmembrane region" description="Helical" evidence="1">
    <location>
        <begin position="12"/>
        <end position="33"/>
    </location>
</feature>
<name>A0ABP1RK88_9HEXA</name>
<accession>A0ABP1RK88</accession>
<sequence>MATVFNEIQQGSLMMAAIVQPVILLAICSFTLLKTPWNGNTIGELGLFLLAVIDTGLVLSVTLGGMAKVHNNSKEAIETMKRFVDVPSNETKKFAATKKSKLHRKFVESCSPIKIKFGTNNFVGMILLYSS</sequence>
<comment type="caution">
    <text evidence="2">The sequence shown here is derived from an EMBL/GenBank/DDBJ whole genome shotgun (WGS) entry which is preliminary data.</text>
</comment>
<organism evidence="2 3">
    <name type="scientific">Orchesella dallaii</name>
    <dbReference type="NCBI Taxonomy" id="48710"/>
    <lineage>
        <taxon>Eukaryota</taxon>
        <taxon>Metazoa</taxon>
        <taxon>Ecdysozoa</taxon>
        <taxon>Arthropoda</taxon>
        <taxon>Hexapoda</taxon>
        <taxon>Collembola</taxon>
        <taxon>Entomobryomorpha</taxon>
        <taxon>Entomobryoidea</taxon>
        <taxon>Orchesellidae</taxon>
        <taxon>Orchesellinae</taxon>
        <taxon>Orchesella</taxon>
    </lineage>
</organism>
<keyword evidence="3" id="KW-1185">Reference proteome</keyword>
<evidence type="ECO:0000256" key="1">
    <source>
        <dbReference type="SAM" id="Phobius"/>
    </source>
</evidence>
<feature type="transmembrane region" description="Helical" evidence="1">
    <location>
        <begin position="45"/>
        <end position="67"/>
    </location>
</feature>
<keyword evidence="1" id="KW-0812">Transmembrane</keyword>